<dbReference type="PANTHER" id="PTHR23046:SF2">
    <property type="entry name" value="PHOSPHORIBOSYLAMINOIMIDAZOLE CARBOXYLASE"/>
    <property type="match status" value="1"/>
</dbReference>
<dbReference type="SMART" id="SM01001">
    <property type="entry name" value="AIRC"/>
    <property type="match status" value="1"/>
</dbReference>
<sequence>MPVPSKYLRGEDSLLSIVQMPKGIPVATFAIGEAGAANAALFAVAMLATTRPELAEQLIGFRKQQEATVLAMTLPEVE</sequence>
<keyword evidence="1" id="KW-0658">Purine biosynthesis</keyword>
<dbReference type="Gene3D" id="3.40.50.1970">
    <property type="match status" value="1"/>
</dbReference>
<feature type="domain" description="PurE" evidence="2">
    <location>
        <begin position="2"/>
        <end position="69"/>
    </location>
</feature>
<evidence type="ECO:0000313" key="3">
    <source>
        <dbReference type="EMBL" id="VEB39822.1"/>
    </source>
</evidence>
<evidence type="ECO:0000259" key="2">
    <source>
        <dbReference type="SMART" id="SM01001"/>
    </source>
</evidence>
<evidence type="ECO:0000313" key="4">
    <source>
        <dbReference type="Proteomes" id="UP000275777"/>
    </source>
</evidence>
<dbReference type="SUPFAM" id="SSF52255">
    <property type="entry name" value="N5-CAIR mutase (phosphoribosylaminoimidazole carboxylase, PurE)"/>
    <property type="match status" value="1"/>
</dbReference>
<evidence type="ECO:0000256" key="1">
    <source>
        <dbReference type="ARBA" id="ARBA00022755"/>
    </source>
</evidence>
<dbReference type="InterPro" id="IPR000031">
    <property type="entry name" value="PurE_dom"/>
</dbReference>
<proteinExistence type="predicted"/>
<dbReference type="GO" id="GO:0006189">
    <property type="term" value="P:'de novo' IMP biosynthetic process"/>
    <property type="evidence" value="ECO:0007669"/>
    <property type="project" value="InterPro"/>
</dbReference>
<dbReference type="Pfam" id="PF00731">
    <property type="entry name" value="AIRC"/>
    <property type="match status" value="1"/>
</dbReference>
<dbReference type="InterPro" id="IPR024694">
    <property type="entry name" value="PurE_prokaryotes"/>
</dbReference>
<dbReference type="EC" id="5.4.99.18" evidence="3"/>
<accession>A0A447T4H4</accession>
<organism evidence="3 4">
    <name type="scientific">Chromobacterium violaceum</name>
    <dbReference type="NCBI Taxonomy" id="536"/>
    <lineage>
        <taxon>Bacteria</taxon>
        <taxon>Pseudomonadati</taxon>
        <taxon>Pseudomonadota</taxon>
        <taxon>Betaproteobacteria</taxon>
        <taxon>Neisseriales</taxon>
        <taxon>Chromobacteriaceae</taxon>
        <taxon>Chromobacterium</taxon>
    </lineage>
</organism>
<name>A0A447T4H4_CHRVL</name>
<reference evidence="3 4" key="1">
    <citation type="submission" date="2018-12" db="EMBL/GenBank/DDBJ databases">
        <authorList>
            <consortium name="Pathogen Informatics"/>
        </authorList>
    </citation>
    <scope>NUCLEOTIDE SEQUENCE [LARGE SCALE GENOMIC DNA]</scope>
    <source>
        <strain evidence="3 4">NCTC9695</strain>
    </source>
</reference>
<dbReference type="GO" id="GO:0034023">
    <property type="term" value="F:5-(carboxyamino)imidazole ribonucleotide mutase activity"/>
    <property type="evidence" value="ECO:0007669"/>
    <property type="project" value="UniProtKB-EC"/>
</dbReference>
<gene>
    <name evidence="3" type="primary">purE_2</name>
    <name evidence="3" type="ORF">NCTC9695_00207</name>
</gene>
<keyword evidence="3" id="KW-0413">Isomerase</keyword>
<protein>
    <submittedName>
        <fullName evidence="3">N5-carboxyaminoimidazole ribonucleotide mutase</fullName>
        <ecNumber evidence="3">5.4.99.18</ecNumber>
    </submittedName>
</protein>
<dbReference type="Proteomes" id="UP000275777">
    <property type="component" value="Chromosome"/>
</dbReference>
<dbReference type="EMBL" id="LR134182">
    <property type="protein sequence ID" value="VEB39822.1"/>
    <property type="molecule type" value="Genomic_DNA"/>
</dbReference>
<dbReference type="AlphaFoldDB" id="A0A447T4H4"/>
<dbReference type="PANTHER" id="PTHR23046">
    <property type="entry name" value="PHOSPHORIBOSYLAMINOIMIDAZOLE CARBOXYLASE CATALYTIC SUBUNIT"/>
    <property type="match status" value="1"/>
</dbReference>